<dbReference type="EMBL" id="ABEU02000004">
    <property type="protein sequence ID" value="PNR55656.1"/>
    <property type="molecule type" value="Genomic_DNA"/>
</dbReference>
<sequence length="91" mass="10518">MLRLSIQPTLLVLAVELFWQDKGKQVVKMIKTQRDYFKFSPIIRVIPFVGKIYANQELRFVLGRIQSSIAIAGFKFVKYLLPTELGQFILG</sequence>
<dbReference type="Gramene" id="Pp3c4_21350V3.2">
    <property type="protein sequence ID" value="PAC:32921237.CDS.1"/>
    <property type="gene ID" value="Pp3c4_21350"/>
</dbReference>
<keyword evidence="3" id="KW-1185">Reference proteome</keyword>
<accession>A0A2K1KPI4</accession>
<dbReference type="Gramene" id="Pp3c4_21350V3.1">
    <property type="protein sequence ID" value="PAC:32921236.CDS.1"/>
    <property type="gene ID" value="Pp3c4_21350"/>
</dbReference>
<evidence type="ECO:0000313" key="3">
    <source>
        <dbReference type="Proteomes" id="UP000006727"/>
    </source>
</evidence>
<dbReference type="InParanoid" id="A0A2K1KPI4"/>
<evidence type="ECO:0000313" key="2">
    <source>
        <dbReference type="EnsemblPlants" id="PAC:32921236.CDS.1"/>
    </source>
</evidence>
<dbReference type="Proteomes" id="UP000006727">
    <property type="component" value="Chromosome 4"/>
</dbReference>
<name>A0A2K1KPI4_PHYPA</name>
<reference evidence="2" key="3">
    <citation type="submission" date="2020-12" db="UniProtKB">
        <authorList>
            <consortium name="EnsemblPlants"/>
        </authorList>
    </citation>
    <scope>IDENTIFICATION</scope>
</reference>
<reference evidence="1 3" key="2">
    <citation type="journal article" date="2018" name="Plant J.">
        <title>The Physcomitrella patens chromosome-scale assembly reveals moss genome structure and evolution.</title>
        <authorList>
            <person name="Lang D."/>
            <person name="Ullrich K.K."/>
            <person name="Murat F."/>
            <person name="Fuchs J."/>
            <person name="Jenkins J."/>
            <person name="Haas F.B."/>
            <person name="Piednoel M."/>
            <person name="Gundlach H."/>
            <person name="Van Bel M."/>
            <person name="Meyberg R."/>
            <person name="Vives C."/>
            <person name="Morata J."/>
            <person name="Symeonidi A."/>
            <person name="Hiss M."/>
            <person name="Muchero W."/>
            <person name="Kamisugi Y."/>
            <person name="Saleh O."/>
            <person name="Blanc G."/>
            <person name="Decker E.L."/>
            <person name="van Gessel N."/>
            <person name="Grimwood J."/>
            <person name="Hayes R.D."/>
            <person name="Graham S.W."/>
            <person name="Gunter L.E."/>
            <person name="McDaniel S.F."/>
            <person name="Hoernstein S.N.W."/>
            <person name="Larsson A."/>
            <person name="Li F.W."/>
            <person name="Perroud P.F."/>
            <person name="Phillips J."/>
            <person name="Ranjan P."/>
            <person name="Rokshar D.S."/>
            <person name="Rothfels C.J."/>
            <person name="Schneider L."/>
            <person name="Shu S."/>
            <person name="Stevenson D.W."/>
            <person name="Thummler F."/>
            <person name="Tillich M."/>
            <person name="Villarreal Aguilar J.C."/>
            <person name="Widiez T."/>
            <person name="Wong G.K."/>
            <person name="Wymore A."/>
            <person name="Zhang Y."/>
            <person name="Zimmer A.D."/>
            <person name="Quatrano R.S."/>
            <person name="Mayer K.F.X."/>
            <person name="Goodstein D."/>
            <person name="Casacuberta J.M."/>
            <person name="Vandepoele K."/>
            <person name="Reski R."/>
            <person name="Cuming A.C."/>
            <person name="Tuskan G.A."/>
            <person name="Maumus F."/>
            <person name="Salse J."/>
            <person name="Schmutz J."/>
            <person name="Rensing S.A."/>
        </authorList>
    </citation>
    <scope>NUCLEOTIDE SEQUENCE [LARGE SCALE GENOMIC DNA]</scope>
    <source>
        <strain evidence="2 3">cv. Gransden 2004</strain>
    </source>
</reference>
<proteinExistence type="predicted"/>
<organism evidence="1">
    <name type="scientific">Physcomitrium patens</name>
    <name type="common">Spreading-leaved earth moss</name>
    <name type="synonym">Physcomitrella patens</name>
    <dbReference type="NCBI Taxonomy" id="3218"/>
    <lineage>
        <taxon>Eukaryota</taxon>
        <taxon>Viridiplantae</taxon>
        <taxon>Streptophyta</taxon>
        <taxon>Embryophyta</taxon>
        <taxon>Bryophyta</taxon>
        <taxon>Bryophytina</taxon>
        <taxon>Bryopsida</taxon>
        <taxon>Funariidae</taxon>
        <taxon>Funariales</taxon>
        <taxon>Funariaceae</taxon>
        <taxon>Physcomitrium</taxon>
    </lineage>
</organism>
<dbReference type="EnsemblPlants" id="Pp3c4_21350V3.1">
    <property type="protein sequence ID" value="PAC:32921236.CDS.1"/>
    <property type="gene ID" value="Pp3c4_21350"/>
</dbReference>
<gene>
    <name evidence="1" type="ORF">PHYPA_006553</name>
</gene>
<dbReference type="AlphaFoldDB" id="A0A2K1KPI4"/>
<reference evidence="1 3" key="1">
    <citation type="journal article" date="2008" name="Science">
        <title>The Physcomitrella genome reveals evolutionary insights into the conquest of land by plants.</title>
        <authorList>
            <person name="Rensing S."/>
            <person name="Lang D."/>
            <person name="Zimmer A."/>
            <person name="Terry A."/>
            <person name="Salamov A."/>
            <person name="Shapiro H."/>
            <person name="Nishiyama T."/>
            <person name="Perroud P.-F."/>
            <person name="Lindquist E."/>
            <person name="Kamisugi Y."/>
            <person name="Tanahashi T."/>
            <person name="Sakakibara K."/>
            <person name="Fujita T."/>
            <person name="Oishi K."/>
            <person name="Shin-I T."/>
            <person name="Kuroki Y."/>
            <person name="Toyoda A."/>
            <person name="Suzuki Y."/>
            <person name="Hashimoto A."/>
            <person name="Yamaguchi K."/>
            <person name="Sugano A."/>
            <person name="Kohara Y."/>
            <person name="Fujiyama A."/>
            <person name="Anterola A."/>
            <person name="Aoki S."/>
            <person name="Ashton N."/>
            <person name="Barbazuk W.B."/>
            <person name="Barker E."/>
            <person name="Bennetzen J."/>
            <person name="Bezanilla M."/>
            <person name="Blankenship R."/>
            <person name="Cho S.H."/>
            <person name="Dutcher S."/>
            <person name="Estelle M."/>
            <person name="Fawcett J.A."/>
            <person name="Gundlach H."/>
            <person name="Hanada K."/>
            <person name="Heyl A."/>
            <person name="Hicks K.A."/>
            <person name="Hugh J."/>
            <person name="Lohr M."/>
            <person name="Mayer K."/>
            <person name="Melkozernov A."/>
            <person name="Murata T."/>
            <person name="Nelson D."/>
            <person name="Pils B."/>
            <person name="Prigge M."/>
            <person name="Reiss B."/>
            <person name="Renner T."/>
            <person name="Rombauts S."/>
            <person name="Rushton P."/>
            <person name="Sanderfoot A."/>
            <person name="Schween G."/>
            <person name="Shiu S.-H."/>
            <person name="Stueber K."/>
            <person name="Theodoulou F.L."/>
            <person name="Tu H."/>
            <person name="Van de Peer Y."/>
            <person name="Verrier P.J."/>
            <person name="Waters E."/>
            <person name="Wood A."/>
            <person name="Yang L."/>
            <person name="Cove D."/>
            <person name="Cuming A."/>
            <person name="Hasebe M."/>
            <person name="Lucas S."/>
            <person name="Mishler D.B."/>
            <person name="Reski R."/>
            <person name="Grigoriev I."/>
            <person name="Quatrano R.S."/>
            <person name="Boore J.L."/>
        </authorList>
    </citation>
    <scope>NUCLEOTIDE SEQUENCE [LARGE SCALE GENOMIC DNA]</scope>
    <source>
        <strain evidence="2 3">cv. Gransden 2004</strain>
    </source>
</reference>
<evidence type="ECO:0000313" key="1">
    <source>
        <dbReference type="EMBL" id="PNR55656.1"/>
    </source>
</evidence>
<dbReference type="EnsemblPlants" id="Pp3c4_21350V3.2">
    <property type="protein sequence ID" value="PAC:32921237.CDS.1"/>
    <property type="gene ID" value="Pp3c4_21350"/>
</dbReference>
<protein>
    <submittedName>
        <fullName evidence="1 2">Uncharacterized protein</fullName>
    </submittedName>
</protein>